<organism evidence="1 2">
    <name type="scientific">Thermosulfidibacter takaii (strain DSM 17441 / JCM 13301 / NBRC 103674 / ABI70S6)</name>
    <dbReference type="NCBI Taxonomy" id="1298851"/>
    <lineage>
        <taxon>Bacteria</taxon>
        <taxon>Pseudomonadati</taxon>
        <taxon>Thermosulfidibacterota</taxon>
        <taxon>Thermosulfidibacteria</taxon>
        <taxon>Thermosulfidibacterales</taxon>
        <taxon>Thermosulfidibacteraceae</taxon>
    </lineage>
</organism>
<accession>A0A0S3QV06</accession>
<dbReference type="Proteomes" id="UP000063234">
    <property type="component" value="Chromosome"/>
</dbReference>
<proteinExistence type="predicted"/>
<dbReference type="OrthoDB" id="10662at2"/>
<evidence type="ECO:0000313" key="2">
    <source>
        <dbReference type="Proteomes" id="UP000063234"/>
    </source>
</evidence>
<dbReference type="EMBL" id="AP013035">
    <property type="protein sequence ID" value="BAT72138.1"/>
    <property type="molecule type" value="Genomic_DNA"/>
</dbReference>
<sequence>MILPKGKPLYTNLKTKIVRFENLLDELKEEGFTGYIQIELSDETGTLFMERGKILSTSTQASVDNPLAHLIKKSISDPNGLINVYALEPELVNILASVFDKKPFIKGFPFDVVDVEKLLDRLSRDSFTGVLLVEDPKKEATFMMFFFQGDPFDYMYEDLEITLSGDAALEKIYELNTSESAKLSLISSELEAVMAEESVVDAPTNVKEEVEKFFDAILPEIMAEVSVTDLKKKALELAEDFPFLDPFDPAVYVEGNKLVIEDEIPPKELVEGLAEWLRRVAENISEQRRKVALVNAIDKVSSKELVEPLFKAIQ</sequence>
<protein>
    <recommendedName>
        <fullName evidence="3">DUF4388 domain-containing protein</fullName>
    </recommendedName>
</protein>
<dbReference type="RefSeq" id="WP_068550126.1">
    <property type="nucleotide sequence ID" value="NZ_AP013035.1"/>
</dbReference>
<dbReference type="STRING" id="1298851.TST_1351"/>
<reference evidence="2" key="1">
    <citation type="journal article" date="2018" name="Science">
        <title>A primordial and reversible TCA cycle in a facultatively chemolithoautotrophic thermophile.</title>
        <authorList>
            <person name="Nunoura T."/>
            <person name="Chikaraishi Y."/>
            <person name="Izaki R."/>
            <person name="Suwa T."/>
            <person name="Sato T."/>
            <person name="Harada T."/>
            <person name="Mori K."/>
            <person name="Kato Y."/>
            <person name="Miyazaki M."/>
            <person name="Shimamura S."/>
            <person name="Yanagawa K."/>
            <person name="Shuto A."/>
            <person name="Ohkouchi N."/>
            <person name="Fujita N."/>
            <person name="Takaki Y."/>
            <person name="Atomi H."/>
            <person name="Takai K."/>
        </authorList>
    </citation>
    <scope>NUCLEOTIDE SEQUENCE [LARGE SCALE GENOMIC DNA]</scope>
    <source>
        <strain evidence="2">DSM 17441 / JCM 13301 / NBRC 103674 / ABI70S6</strain>
    </source>
</reference>
<evidence type="ECO:0008006" key="3">
    <source>
        <dbReference type="Google" id="ProtNLM"/>
    </source>
</evidence>
<evidence type="ECO:0000313" key="1">
    <source>
        <dbReference type="EMBL" id="BAT72138.1"/>
    </source>
</evidence>
<gene>
    <name evidence="1" type="ORF">TST_1351</name>
</gene>
<name>A0A0S3QV06_THET7</name>
<dbReference type="KEGG" id="ttk:TST_1351"/>
<dbReference type="AlphaFoldDB" id="A0A0S3QV06"/>
<keyword evidence="2" id="KW-1185">Reference proteome</keyword>